<sequence>MGLKKWFRSRQPAVPLPHGLSITNSVSNTMDLIAVHIAKVAVLYYNGI</sequence>
<protein>
    <submittedName>
        <fullName evidence="1">Uncharacterized protein</fullName>
    </submittedName>
</protein>
<dbReference type="Proteomes" id="UP000004968">
    <property type="component" value="Unassembled WGS sequence"/>
</dbReference>
<dbReference type="EMBL" id="ACIO01000319">
    <property type="protein sequence ID" value="EFC97981.1"/>
    <property type="molecule type" value="Genomic_DNA"/>
</dbReference>
<evidence type="ECO:0000313" key="1">
    <source>
        <dbReference type="EMBL" id="EFC97981.1"/>
    </source>
</evidence>
<organism evidence="1 2">
    <name type="scientific">Hungatella hathewayi DSM 13479</name>
    <dbReference type="NCBI Taxonomy" id="566550"/>
    <lineage>
        <taxon>Bacteria</taxon>
        <taxon>Bacillati</taxon>
        <taxon>Bacillota</taxon>
        <taxon>Clostridia</taxon>
        <taxon>Lachnospirales</taxon>
        <taxon>Lachnospiraceae</taxon>
        <taxon>Hungatella</taxon>
    </lineage>
</organism>
<reference evidence="1 2" key="1">
    <citation type="submission" date="2010-01" db="EMBL/GenBank/DDBJ databases">
        <authorList>
            <person name="Weinstock G."/>
            <person name="Sodergren E."/>
            <person name="Clifton S."/>
            <person name="Fulton L."/>
            <person name="Fulton B."/>
            <person name="Courtney L."/>
            <person name="Fronick C."/>
            <person name="Harrison M."/>
            <person name="Strong C."/>
            <person name="Farmer C."/>
            <person name="Delahaunty K."/>
            <person name="Markovic C."/>
            <person name="Hall O."/>
            <person name="Minx P."/>
            <person name="Tomlinson C."/>
            <person name="Mitreva M."/>
            <person name="Nelson J."/>
            <person name="Hou S."/>
            <person name="Wollam A."/>
            <person name="Pepin K.H."/>
            <person name="Johnson M."/>
            <person name="Bhonagiri V."/>
            <person name="Nash W.E."/>
            <person name="Warren W."/>
            <person name="Chinwalla A."/>
            <person name="Mardis E.R."/>
            <person name="Wilson R.K."/>
        </authorList>
    </citation>
    <scope>NUCLEOTIDE SEQUENCE [LARGE SCALE GENOMIC DNA]</scope>
    <source>
        <strain evidence="1 2">DSM 13479</strain>
    </source>
</reference>
<gene>
    <name evidence="1" type="ORF">CLOSTHATH_03816</name>
</gene>
<proteinExistence type="predicted"/>
<dbReference type="HOGENOM" id="CLU_3153703_0_0_9"/>
<dbReference type="AlphaFoldDB" id="D3AJM5"/>
<accession>D3AJM5</accession>
<evidence type="ECO:0000313" key="2">
    <source>
        <dbReference type="Proteomes" id="UP000004968"/>
    </source>
</evidence>
<name>D3AJM5_9FIRM</name>
<comment type="caution">
    <text evidence="1">The sequence shown here is derived from an EMBL/GenBank/DDBJ whole genome shotgun (WGS) entry which is preliminary data.</text>
</comment>